<dbReference type="InterPro" id="IPR003368">
    <property type="entry name" value="POMP_repeat"/>
</dbReference>
<dbReference type="AlphaFoldDB" id="A0A1Y1IER4"/>
<organism evidence="8 9">
    <name type="scientific">Klebsormidium nitens</name>
    <name type="common">Green alga</name>
    <name type="synonym">Ulothrix nitens</name>
    <dbReference type="NCBI Taxonomy" id="105231"/>
    <lineage>
        <taxon>Eukaryota</taxon>
        <taxon>Viridiplantae</taxon>
        <taxon>Streptophyta</taxon>
        <taxon>Klebsormidiophyceae</taxon>
        <taxon>Klebsormidiales</taxon>
        <taxon>Klebsormidiaceae</taxon>
        <taxon>Klebsormidium</taxon>
    </lineage>
</organism>
<evidence type="ECO:0000256" key="2">
    <source>
        <dbReference type="ARBA" id="ARBA00004442"/>
    </source>
</evidence>
<evidence type="ECO:0000256" key="1">
    <source>
        <dbReference type="ARBA" id="ARBA00004196"/>
    </source>
</evidence>
<evidence type="ECO:0000256" key="4">
    <source>
        <dbReference type="ARBA" id="ARBA00022525"/>
    </source>
</evidence>
<sequence length="440" mass="45732">MAQLLNATLPANAAAVRLNTTCVGYTDAVTLQAKLDSARLGEVIVICSDIEVNVTLAVSEAVTIVGANTTTGRPCKIYRSPSTTYLELFEIADLVGPVVFQNLELSDGYGSLYGGAVQVGDEAVASFINVAFTNNYALYYGGAVYTGGNTTFLGCVFVNNTAESAGGAVYQHNPSGGETLTVLTVKDSLFYASTAGSSGGAIFLPDVGNFVLVTDSVFAESEATEEGGAIYVPSGSNATIIYNHFINGTSAIGGAAVYMHGCGLFADNLFENNHAPRGGAVHTYGSASTSFCGGDTFTANLAQAQSLGDNVYVESEFTNDVTIVTSFCPAIPVGMVNRRRPFDAYVNTSCVDCNPSLICDKNATGILTPRGVNCTCNAGFYGSGYACYPLGYNARTFFNLTATLNATVTNIIANLTRSTTASNRTSVNVTALIAGVVMTP</sequence>
<dbReference type="OrthoDB" id="5989148at2759"/>
<comment type="subcellular location">
    <subcellularLocation>
        <location evidence="1">Cell envelope</location>
    </subcellularLocation>
    <subcellularLocation>
        <location evidence="2">Cell outer membrane</location>
    </subcellularLocation>
    <subcellularLocation>
        <location evidence="3">Secreted</location>
    </subcellularLocation>
</comment>
<accession>A0A1Y1IER4</accession>
<protein>
    <recommendedName>
        <fullName evidence="10">EGF-like domain-containing protein</fullName>
    </recommendedName>
</protein>
<dbReference type="SUPFAM" id="SSF51126">
    <property type="entry name" value="Pectin lyase-like"/>
    <property type="match status" value="1"/>
</dbReference>
<dbReference type="InterPro" id="IPR011050">
    <property type="entry name" value="Pectin_lyase_fold/virulence"/>
</dbReference>
<keyword evidence="6" id="KW-0472">Membrane</keyword>
<dbReference type="NCBIfam" id="TIGR01376">
    <property type="entry name" value="POMP_repeat"/>
    <property type="match status" value="1"/>
</dbReference>
<evidence type="ECO:0000256" key="3">
    <source>
        <dbReference type="ARBA" id="ARBA00004613"/>
    </source>
</evidence>
<dbReference type="PANTHER" id="PTHR11319">
    <property type="entry name" value="G PROTEIN-COUPLED RECEPTOR-RELATED"/>
    <property type="match status" value="1"/>
</dbReference>
<dbReference type="Gene3D" id="2.40.155.10">
    <property type="entry name" value="Green fluorescent protein"/>
    <property type="match status" value="1"/>
</dbReference>
<reference evidence="8 9" key="1">
    <citation type="journal article" date="2014" name="Nat. Commun.">
        <title>Klebsormidium flaccidum genome reveals primary factors for plant terrestrial adaptation.</title>
        <authorList>
            <person name="Hori K."/>
            <person name="Maruyama F."/>
            <person name="Fujisawa T."/>
            <person name="Togashi T."/>
            <person name="Yamamoto N."/>
            <person name="Seo M."/>
            <person name="Sato S."/>
            <person name="Yamada T."/>
            <person name="Mori H."/>
            <person name="Tajima N."/>
            <person name="Moriyama T."/>
            <person name="Ikeuchi M."/>
            <person name="Watanabe M."/>
            <person name="Wada H."/>
            <person name="Kobayashi K."/>
            <person name="Saito M."/>
            <person name="Masuda T."/>
            <person name="Sasaki-Sekimoto Y."/>
            <person name="Mashiguchi K."/>
            <person name="Awai K."/>
            <person name="Shimojima M."/>
            <person name="Masuda S."/>
            <person name="Iwai M."/>
            <person name="Nobusawa T."/>
            <person name="Narise T."/>
            <person name="Kondo S."/>
            <person name="Saito H."/>
            <person name="Sato R."/>
            <person name="Murakawa M."/>
            <person name="Ihara Y."/>
            <person name="Oshima-Yamada Y."/>
            <person name="Ohtaka K."/>
            <person name="Satoh M."/>
            <person name="Sonobe K."/>
            <person name="Ishii M."/>
            <person name="Ohtani R."/>
            <person name="Kanamori-Sato M."/>
            <person name="Honoki R."/>
            <person name="Miyazaki D."/>
            <person name="Mochizuki H."/>
            <person name="Umetsu J."/>
            <person name="Higashi K."/>
            <person name="Shibata D."/>
            <person name="Kamiya Y."/>
            <person name="Sato N."/>
            <person name="Nakamura Y."/>
            <person name="Tabata S."/>
            <person name="Ida S."/>
            <person name="Kurokawa K."/>
            <person name="Ohta H."/>
        </authorList>
    </citation>
    <scope>NUCLEOTIDE SEQUENCE [LARGE SCALE GENOMIC DNA]</scope>
    <source>
        <strain evidence="8 9">NIES-2285</strain>
    </source>
</reference>
<keyword evidence="9" id="KW-1185">Reference proteome</keyword>
<name>A0A1Y1IER4_KLENI</name>
<evidence type="ECO:0000256" key="5">
    <source>
        <dbReference type="ARBA" id="ARBA00022729"/>
    </source>
</evidence>
<evidence type="ECO:0008006" key="10">
    <source>
        <dbReference type="Google" id="ProtNLM"/>
    </source>
</evidence>
<evidence type="ECO:0000256" key="7">
    <source>
        <dbReference type="ARBA" id="ARBA00023237"/>
    </source>
</evidence>
<dbReference type="EMBL" id="DF237337">
    <property type="protein sequence ID" value="GAQ87929.1"/>
    <property type="molecule type" value="Genomic_DNA"/>
</dbReference>
<dbReference type="GO" id="GO:0005576">
    <property type="term" value="C:extracellular region"/>
    <property type="evidence" value="ECO:0007669"/>
    <property type="project" value="UniProtKB-SubCell"/>
</dbReference>
<proteinExistence type="predicted"/>
<evidence type="ECO:0000256" key="6">
    <source>
        <dbReference type="ARBA" id="ARBA00023136"/>
    </source>
</evidence>
<keyword evidence="7" id="KW-0998">Cell outer membrane</keyword>
<dbReference type="Proteomes" id="UP000054558">
    <property type="component" value="Unassembled WGS sequence"/>
</dbReference>
<evidence type="ECO:0000313" key="8">
    <source>
        <dbReference type="EMBL" id="GAQ87929.1"/>
    </source>
</evidence>
<dbReference type="InterPro" id="IPR009017">
    <property type="entry name" value="GFP"/>
</dbReference>
<dbReference type="PANTHER" id="PTHR11319:SF35">
    <property type="entry name" value="OUTER MEMBRANE PROTEIN PMPC-RELATED"/>
    <property type="match status" value="1"/>
</dbReference>
<evidence type="ECO:0000313" key="9">
    <source>
        <dbReference type="Proteomes" id="UP000054558"/>
    </source>
</evidence>
<keyword evidence="4" id="KW-0964">Secreted</keyword>
<keyword evidence="5" id="KW-0732">Signal</keyword>
<gene>
    <name evidence="8" type="ORF">KFL_003880110</name>
</gene>
<dbReference type="Pfam" id="PF02415">
    <property type="entry name" value="Chlam_PMP"/>
    <property type="match status" value="2"/>
</dbReference>